<evidence type="ECO:0000313" key="3">
    <source>
        <dbReference type="Proteomes" id="UP000034947"/>
    </source>
</evidence>
<reference evidence="2 3" key="1">
    <citation type="submission" date="2015-02" db="EMBL/GenBank/DDBJ databases">
        <title>Draft Genome Sequences of Two Closely-Related Aflatoxigenic Aspergillus Species Obtained from the Cote d'Ivoire.</title>
        <authorList>
            <person name="Moore G.G."/>
            <person name="Beltz S.B."/>
            <person name="Mack B.M."/>
        </authorList>
    </citation>
    <scope>NUCLEOTIDE SEQUENCE [LARGE SCALE GENOMIC DNA]</scope>
    <source>
        <strain evidence="2 3">SRRC1432</strain>
    </source>
</reference>
<organism evidence="2 3">
    <name type="scientific">Aspergillus ochraceoroseus</name>
    <dbReference type="NCBI Taxonomy" id="138278"/>
    <lineage>
        <taxon>Eukaryota</taxon>
        <taxon>Fungi</taxon>
        <taxon>Dikarya</taxon>
        <taxon>Ascomycota</taxon>
        <taxon>Pezizomycotina</taxon>
        <taxon>Eurotiomycetes</taxon>
        <taxon>Eurotiomycetidae</taxon>
        <taxon>Eurotiales</taxon>
        <taxon>Aspergillaceae</taxon>
        <taxon>Aspergillus</taxon>
        <taxon>Aspergillus subgen. Nidulantes</taxon>
    </lineage>
</organism>
<feature type="region of interest" description="Disordered" evidence="1">
    <location>
        <begin position="68"/>
        <end position="93"/>
    </location>
</feature>
<proteinExistence type="predicted"/>
<keyword evidence="3" id="KW-1185">Reference proteome</keyword>
<dbReference type="VEuPathDB" id="FungiDB:P175DRAFT_0230852"/>
<accession>A0A0F8VP75</accession>
<evidence type="ECO:0000313" key="2">
    <source>
        <dbReference type="EMBL" id="KKK24981.1"/>
    </source>
</evidence>
<dbReference type="Proteomes" id="UP000034947">
    <property type="component" value="Unassembled WGS sequence"/>
</dbReference>
<feature type="compositionally biased region" description="Polar residues" evidence="1">
    <location>
        <begin position="30"/>
        <end position="40"/>
    </location>
</feature>
<dbReference type="EMBL" id="JYKN01000276">
    <property type="protein sequence ID" value="KKK24981.1"/>
    <property type="molecule type" value="Genomic_DNA"/>
</dbReference>
<dbReference type="OrthoDB" id="4526763at2759"/>
<dbReference type="AlphaFoldDB" id="A0A0F8VP75"/>
<feature type="compositionally biased region" description="Polar residues" evidence="1">
    <location>
        <begin position="81"/>
        <end position="93"/>
    </location>
</feature>
<sequence>MHTHPSPDPDWSCSSSSSTESLLSSEDSGQDSQLEQLQDSVTKKRRHAIYVHRPPIWHYKLCQDQTSSSTMSSTRDGKNYGLSSNSPARNSFHQTKPNLCTRLHSYKDIRLGAGEQWAIHEGSVVIGLGAEYTLLGCHESRPDQFEVVGGDVYVICCLYADLWALCAKLSVYSLPTRDSPMPLAFLPLCAVTLAANFSAFTRRTLEYARGDFVLTNSKHPGNGLPVIPPQRSHSLNASRQIFNGHQSQISLPLTVHDAFQNLSLIPADSDFVPLDSTLEPIFSTLTRRPRHLLRGLVTSRPFLKFRGGGRVPSKPSSFLSFYHKDRLESTEVGSRHLRTVWNRSLGTSHRYKWLSVKSS</sequence>
<feature type="region of interest" description="Disordered" evidence="1">
    <location>
        <begin position="1"/>
        <end position="41"/>
    </location>
</feature>
<name>A0A0F8VP75_9EURO</name>
<feature type="compositionally biased region" description="Low complexity" evidence="1">
    <location>
        <begin position="9"/>
        <end position="27"/>
    </location>
</feature>
<protein>
    <submittedName>
        <fullName evidence="2">Uncharacterized protein</fullName>
    </submittedName>
</protein>
<evidence type="ECO:0000256" key="1">
    <source>
        <dbReference type="SAM" id="MobiDB-lite"/>
    </source>
</evidence>
<comment type="caution">
    <text evidence="2">The sequence shown here is derived from an EMBL/GenBank/DDBJ whole genome shotgun (WGS) entry which is preliminary data.</text>
</comment>
<gene>
    <name evidence="2" type="ORF">AOCH_003596</name>
</gene>